<protein>
    <submittedName>
        <fullName evidence="3">Uncharacterized protein</fullName>
    </submittedName>
</protein>
<keyword evidence="2" id="KW-0812">Transmembrane</keyword>
<dbReference type="AlphaFoldDB" id="A0A2Z4FN37"/>
<feature type="compositionally biased region" description="Acidic residues" evidence="1">
    <location>
        <begin position="299"/>
        <end position="310"/>
    </location>
</feature>
<organism evidence="3 4">
    <name type="scientific">Bradymonas sediminis</name>
    <dbReference type="NCBI Taxonomy" id="1548548"/>
    <lineage>
        <taxon>Bacteria</taxon>
        <taxon>Deltaproteobacteria</taxon>
        <taxon>Bradymonadales</taxon>
        <taxon>Bradymonadaceae</taxon>
        <taxon>Bradymonas</taxon>
    </lineage>
</organism>
<reference evidence="3 4" key="1">
    <citation type="submission" date="2018-06" db="EMBL/GenBank/DDBJ databases">
        <title>Lujinxingia sediminis gen. nov. sp. nov., a new facultative anaerobic member of the class Deltaproteobacteria, and proposal of Lujinxingaceae fam. nov.</title>
        <authorList>
            <person name="Guo L.-Y."/>
            <person name="Li C.-M."/>
            <person name="Wang S."/>
            <person name="Du Z.-J."/>
        </authorList>
    </citation>
    <scope>NUCLEOTIDE SEQUENCE [LARGE SCALE GENOMIC DNA]</scope>
    <source>
        <strain evidence="3 4">FA350</strain>
    </source>
</reference>
<dbReference type="Proteomes" id="UP000249799">
    <property type="component" value="Chromosome"/>
</dbReference>
<dbReference type="EMBL" id="CP030032">
    <property type="protein sequence ID" value="AWV90379.1"/>
    <property type="molecule type" value="Genomic_DNA"/>
</dbReference>
<evidence type="ECO:0000256" key="1">
    <source>
        <dbReference type="SAM" id="MobiDB-lite"/>
    </source>
</evidence>
<keyword evidence="2" id="KW-0472">Membrane</keyword>
<dbReference type="OrthoDB" id="5489459at2"/>
<evidence type="ECO:0000256" key="2">
    <source>
        <dbReference type="SAM" id="Phobius"/>
    </source>
</evidence>
<dbReference type="KEGG" id="bsed:DN745_13990"/>
<name>A0A2Z4FN37_9DELT</name>
<feature type="region of interest" description="Disordered" evidence="1">
    <location>
        <begin position="285"/>
        <end position="327"/>
    </location>
</feature>
<gene>
    <name evidence="3" type="ORF">DN745_13990</name>
</gene>
<proteinExistence type="predicted"/>
<keyword evidence="2" id="KW-1133">Transmembrane helix</keyword>
<feature type="transmembrane region" description="Helical" evidence="2">
    <location>
        <begin position="30"/>
        <end position="48"/>
    </location>
</feature>
<sequence>MNIGTIRNKVLRPLFIGFQRDEDGAALTEMVMTLPIWILMLGGIISLGRLGMNTTSNQLDVQTGLWDGVFEVSATDDSPGSGDSSSDPQWVHFTPISGGAAAAYESGTLAGMSQNPNQIIDGVNSATMGAMAVTGTLGESYGRTLPLQVVPGHTMPDVTTDPDDVLQVGSPYPKKVTYDGVLNSSTDYNTGGGWLSTVTNAIGNVVASAGMVGSLGAGIRYGEVYTESNYDTDVMFNVTIPASAHANILVAPKPMTGNDAKWRPFLMNRLLAGGEENYSKMMRFGGDPSWDAEGSPDTGDFDADELDADTINDKADEIKEQNAEGGG</sequence>
<evidence type="ECO:0000313" key="4">
    <source>
        <dbReference type="Proteomes" id="UP000249799"/>
    </source>
</evidence>
<feature type="compositionally biased region" description="Basic and acidic residues" evidence="1">
    <location>
        <begin position="311"/>
        <end position="327"/>
    </location>
</feature>
<evidence type="ECO:0000313" key="3">
    <source>
        <dbReference type="EMBL" id="AWV90379.1"/>
    </source>
</evidence>
<accession>A0A2Z4FN37</accession>
<keyword evidence="4" id="KW-1185">Reference proteome</keyword>